<dbReference type="Proteomes" id="UP000595437">
    <property type="component" value="Chromosome 2"/>
</dbReference>
<accession>A0A7T8KK68</accession>
<gene>
    <name evidence="2" type="ORF">FKW44_002439</name>
</gene>
<sequence length="77" mass="8655">SLPGGAEGRGGALDKQGGQGQEIHLQTEMKYKKYSTFPIRIIAKPLYDLILCITNNIYDGKLLINIINERHFNTFAF</sequence>
<keyword evidence="3" id="KW-1185">Reference proteome</keyword>
<name>A0A7T8KK68_CALRO</name>
<evidence type="ECO:0000313" key="3">
    <source>
        <dbReference type="Proteomes" id="UP000595437"/>
    </source>
</evidence>
<evidence type="ECO:0000313" key="2">
    <source>
        <dbReference type="EMBL" id="QQP57444.1"/>
    </source>
</evidence>
<feature type="compositionally biased region" description="Gly residues" evidence="1">
    <location>
        <begin position="1"/>
        <end position="11"/>
    </location>
</feature>
<proteinExistence type="predicted"/>
<feature type="non-terminal residue" evidence="2">
    <location>
        <position position="1"/>
    </location>
</feature>
<organism evidence="2 3">
    <name type="scientific">Caligus rogercresseyi</name>
    <name type="common">Sea louse</name>
    <dbReference type="NCBI Taxonomy" id="217165"/>
    <lineage>
        <taxon>Eukaryota</taxon>
        <taxon>Metazoa</taxon>
        <taxon>Ecdysozoa</taxon>
        <taxon>Arthropoda</taxon>
        <taxon>Crustacea</taxon>
        <taxon>Multicrustacea</taxon>
        <taxon>Hexanauplia</taxon>
        <taxon>Copepoda</taxon>
        <taxon>Siphonostomatoida</taxon>
        <taxon>Caligidae</taxon>
        <taxon>Caligus</taxon>
    </lineage>
</organism>
<protein>
    <submittedName>
        <fullName evidence="2">Uncharacterized protein</fullName>
    </submittedName>
</protein>
<dbReference type="EMBL" id="CP045891">
    <property type="protein sequence ID" value="QQP57444.1"/>
    <property type="molecule type" value="Genomic_DNA"/>
</dbReference>
<evidence type="ECO:0000256" key="1">
    <source>
        <dbReference type="SAM" id="MobiDB-lite"/>
    </source>
</evidence>
<dbReference type="AlphaFoldDB" id="A0A7T8KK68"/>
<feature type="region of interest" description="Disordered" evidence="1">
    <location>
        <begin position="1"/>
        <end position="21"/>
    </location>
</feature>
<reference evidence="3" key="1">
    <citation type="submission" date="2021-01" db="EMBL/GenBank/DDBJ databases">
        <title>Caligus Genome Assembly.</title>
        <authorList>
            <person name="Gallardo-Escarate C."/>
        </authorList>
    </citation>
    <scope>NUCLEOTIDE SEQUENCE [LARGE SCALE GENOMIC DNA]</scope>
</reference>